<keyword evidence="3" id="KW-1185">Reference proteome</keyword>
<feature type="domain" description="Serine aminopeptidase S33" evidence="1">
    <location>
        <begin position="27"/>
        <end position="291"/>
    </location>
</feature>
<dbReference type="InterPro" id="IPR051044">
    <property type="entry name" value="MAG_DAG_Lipase"/>
</dbReference>
<dbReference type="PANTHER" id="PTHR11614">
    <property type="entry name" value="PHOSPHOLIPASE-RELATED"/>
    <property type="match status" value="1"/>
</dbReference>
<organism evidence="2 3">
    <name type="scientific">Jingyaoa shaoxingensis</name>
    <dbReference type="NCBI Taxonomy" id="2763671"/>
    <lineage>
        <taxon>Bacteria</taxon>
        <taxon>Bacillati</taxon>
        <taxon>Bacillota</taxon>
        <taxon>Clostridia</taxon>
        <taxon>Lachnospirales</taxon>
        <taxon>Lachnospiraceae</taxon>
        <taxon>Jingyaoa</taxon>
    </lineage>
</organism>
<proteinExistence type="predicted"/>
<gene>
    <name evidence="2" type="ORF">H8716_07625</name>
</gene>
<sequence length="308" mass="35612">MKKIEFTYPSHDGKTQIHAICWEPEEKPVAVLQISHGMVEYINRYDEFAAFLAKQGYAVVGNDHLGHGKSVQDDSWLGYFTEKEGNKVVLRDIHRLRLMTEKRFPDVPYFILGHSMGSFLVRQYLCLHGKGLTGAIIMGTGHQPRIATAFGMALCKCMALFTGWNYRSFLVDAMAFGGYNRKFGSLKGREWLSRNEENVSAYLKDPLCTYRFTLNGYYNLFYSIHMLSEEEILKKMPKNLPVFLVAGEDDPVGNAGKSVKKVYEQFKRLGMKDVTIKLYPKDRHEILNEVDREDVYQDIFHWLEYMRA</sequence>
<dbReference type="InterPro" id="IPR029058">
    <property type="entry name" value="AB_hydrolase_fold"/>
</dbReference>
<accession>A0ABR7N962</accession>
<protein>
    <submittedName>
        <fullName evidence="2">Lysophospholipase</fullName>
    </submittedName>
</protein>
<reference evidence="2 3" key="1">
    <citation type="submission" date="2020-08" db="EMBL/GenBank/DDBJ databases">
        <title>Genome public.</title>
        <authorList>
            <person name="Liu C."/>
            <person name="Sun Q."/>
        </authorList>
    </citation>
    <scope>NUCLEOTIDE SEQUENCE [LARGE SCALE GENOMIC DNA]</scope>
    <source>
        <strain evidence="2 3">NSJ-46</strain>
    </source>
</reference>
<dbReference type="InterPro" id="IPR022742">
    <property type="entry name" value="Hydrolase_4"/>
</dbReference>
<evidence type="ECO:0000313" key="3">
    <source>
        <dbReference type="Proteomes" id="UP000657421"/>
    </source>
</evidence>
<name>A0ABR7N962_9FIRM</name>
<comment type="caution">
    <text evidence="2">The sequence shown here is derived from an EMBL/GenBank/DDBJ whole genome shotgun (WGS) entry which is preliminary data.</text>
</comment>
<dbReference type="EMBL" id="JACRSZ010000006">
    <property type="protein sequence ID" value="MBC8572949.1"/>
    <property type="molecule type" value="Genomic_DNA"/>
</dbReference>
<dbReference type="Pfam" id="PF12146">
    <property type="entry name" value="Hydrolase_4"/>
    <property type="match status" value="1"/>
</dbReference>
<evidence type="ECO:0000313" key="2">
    <source>
        <dbReference type="EMBL" id="MBC8572949.1"/>
    </source>
</evidence>
<dbReference type="Gene3D" id="3.40.50.1820">
    <property type="entry name" value="alpha/beta hydrolase"/>
    <property type="match status" value="1"/>
</dbReference>
<dbReference type="Proteomes" id="UP000657421">
    <property type="component" value="Unassembled WGS sequence"/>
</dbReference>
<evidence type="ECO:0000259" key="1">
    <source>
        <dbReference type="Pfam" id="PF12146"/>
    </source>
</evidence>
<dbReference type="SUPFAM" id="SSF53474">
    <property type="entry name" value="alpha/beta-Hydrolases"/>
    <property type="match status" value="1"/>
</dbReference>
<dbReference type="RefSeq" id="WP_249307977.1">
    <property type="nucleotide sequence ID" value="NZ_JACRSZ010000006.1"/>
</dbReference>